<dbReference type="PANTHER" id="PTHR34677:SF3">
    <property type="entry name" value="BACTERIAL IG-LIKE DOMAIN-CONTAINING PROTEIN"/>
    <property type="match status" value="1"/>
</dbReference>
<sequence length="1239" mass="128777">MNSLKSLSLSFIYALLTLASAFFTYTADRAHAFGVGLSASGPTLSAGTCDFGVSATNTIVLSSIWLFVEKGLNRATPEGRYYQKVVAGADIVLGVPAIDVNFLQSECGLTNVSITKNEANGISYSSATNYELEFTGQEGGVWKRWHGHIFAAAANNVPQLTMNKVDFVPQAPTVLSIERQGAAILGAGATPAFTVIFSKPVINVGANDFMLSGPTPIAVDTVSSNAGGDVWTVEIAGAGLANYSGSLGISINPAATINAVDNGVLLDSTVVPSVNETFTIDSQAPSATLLHIASNNPASSLAKAGDQITLSMVFDEPLTGAPTVTIGGIAATVSAGAPGNYTATVMVSLASPEGLQAINISGVVDLLGNSTAVMTASTNGSTVSVDTTPPSVTISTAAIAPVSAPFLVNYSFSEPISGFSGLGIISLLGGLTSLPVYSGDNQNFTSIVTPIFNPAISIAAGTVSDAAGNLNTVSNTLTLATNTVLGALSSVTIESDSADLGATKARAGDTIRLRFESSVVLRDMPVVTIAGLPASVIDENGMTEFSASVTIGSGAVAQGAVSISVSGLVDLLGNIISAVTSTTDGSSVSIDNILPAATLSTSLAGPINASNPAPFDITVSLNEPVTGLDDTQIFDVQNATLSNLVSISALEYRVTVTPDGNGNISIGLLGGTLLDLHLNTNILSNIINIVLIDNVGPTVSVTTVSGDLSFPEETLDPFDITVTFSEAVFGFTSGSITVTNASASLNTNAPDPQNIFQFTITPDGSGDVTINIAAGVATDNAGNLSLAAAQLTANMSDSTAPNVTISSDLGSDTMLDSATPFTLTFTFSEPVTGFNHADLSLSNMNVGSVVPTNEAAGYASIFTAIATPLSQRHLSVGVNGNAAQDASGNFNAASNTFYATYADHAYVQTRTGAVINNFLNRRVKQIAANEPDLSGRLTESGGLGATEKFSYEAKVREGEISASFEGSINRLLERLPPSFGEEDQKHNIWIRGNFSKSSSASANQDFAILHLGVDYRINDNLIVGAITQFDWAQDHYKTDNISASGHGWMVGPYAVIRLADNLVFDGRIAYGKSQNTVNPLGTYVDQFETERLLARSQLTGHFNVGDWTLTPALSMIYIREEQKAYVDDNDILIAPQTVELGQMTFGPSLSREFYMENGIGLSPQISLKGIWNFKDTGLQNIDDGAALGTNSDKLSARIDAGLGVNFNQNSRLDFSGFYQGIGQSAYQTYGGAIKLRITF</sequence>
<dbReference type="NCBIfam" id="TIGR01414">
    <property type="entry name" value="autotrans_barl"/>
    <property type="match status" value="1"/>
</dbReference>
<dbReference type="Pfam" id="PF19078">
    <property type="entry name" value="Big_12"/>
    <property type="match status" value="4"/>
</dbReference>
<dbReference type="InterPro" id="IPR044048">
    <property type="entry name" value="Big_12"/>
</dbReference>
<dbReference type="InterPro" id="IPR036709">
    <property type="entry name" value="Autotransporte_beta_dom_sf"/>
</dbReference>
<dbReference type="PATRIC" id="fig|1514904.3.peg.878"/>
<dbReference type="InterPro" id="IPR005546">
    <property type="entry name" value="Autotransporte_beta"/>
</dbReference>
<feature type="domain" description="Autotransporter" evidence="1">
    <location>
        <begin position="981"/>
        <end position="1239"/>
    </location>
</feature>
<evidence type="ECO:0000259" key="1">
    <source>
        <dbReference type="PROSITE" id="PS51208"/>
    </source>
</evidence>
<dbReference type="RefSeq" id="WP_053999266.1">
    <property type="nucleotide sequence ID" value="NZ_JXMU01000014.1"/>
</dbReference>
<dbReference type="SMART" id="SM00869">
    <property type="entry name" value="Autotransporter"/>
    <property type="match status" value="1"/>
</dbReference>
<name>A0A0M9GM21_9HYPH</name>
<evidence type="ECO:0000313" key="2">
    <source>
        <dbReference type="EMBL" id="KPB01017.1"/>
    </source>
</evidence>
<dbReference type="GO" id="GO:0019867">
    <property type="term" value="C:outer membrane"/>
    <property type="evidence" value="ECO:0007669"/>
    <property type="project" value="InterPro"/>
</dbReference>
<dbReference type="Gene3D" id="2.40.128.130">
    <property type="entry name" value="Autotransporter beta-domain"/>
    <property type="match status" value="1"/>
</dbReference>
<dbReference type="Pfam" id="PF03797">
    <property type="entry name" value="Autotransporter"/>
    <property type="match status" value="1"/>
</dbReference>
<gene>
    <name evidence="2" type="ORF">SU32_10230</name>
</gene>
<accession>A0A0M9GM21</accession>
<organism evidence="2 3">
    <name type="scientific">Ahrensia marina</name>
    <dbReference type="NCBI Taxonomy" id="1514904"/>
    <lineage>
        <taxon>Bacteria</taxon>
        <taxon>Pseudomonadati</taxon>
        <taxon>Pseudomonadota</taxon>
        <taxon>Alphaproteobacteria</taxon>
        <taxon>Hyphomicrobiales</taxon>
        <taxon>Ahrensiaceae</taxon>
        <taxon>Ahrensia</taxon>
    </lineage>
</organism>
<keyword evidence="3" id="KW-1185">Reference proteome</keyword>
<dbReference type="OrthoDB" id="9773411at2"/>
<dbReference type="AlphaFoldDB" id="A0A0M9GM21"/>
<reference evidence="2 3" key="1">
    <citation type="submission" date="2015-01" db="EMBL/GenBank/DDBJ databases">
        <title>Ahrensia donghaiensis sp. nov., a novel dimethylsulphoniopropionate-cleavage bacterium isolated from seawater and emended descriptions of the genus Ahrensia and Ahrensia kielensis.</title>
        <authorList>
            <person name="Liu J."/>
        </authorList>
    </citation>
    <scope>NUCLEOTIDE SEQUENCE [LARGE SCALE GENOMIC DNA]</scope>
    <source>
        <strain evidence="2 3">LZD062</strain>
    </source>
</reference>
<dbReference type="PANTHER" id="PTHR34677">
    <property type="match status" value="1"/>
</dbReference>
<dbReference type="InterPro" id="IPR006315">
    <property type="entry name" value="OM_autotransptr_brl_dom"/>
</dbReference>
<dbReference type="PROSITE" id="PS51208">
    <property type="entry name" value="AUTOTRANSPORTER"/>
    <property type="match status" value="1"/>
</dbReference>
<dbReference type="EMBL" id="JXMU01000014">
    <property type="protein sequence ID" value="KPB01017.1"/>
    <property type="molecule type" value="Genomic_DNA"/>
</dbReference>
<evidence type="ECO:0000313" key="3">
    <source>
        <dbReference type="Proteomes" id="UP000038011"/>
    </source>
</evidence>
<protein>
    <recommendedName>
        <fullName evidence="1">Autotransporter domain-containing protein</fullName>
    </recommendedName>
</protein>
<dbReference type="SUPFAM" id="SSF103515">
    <property type="entry name" value="Autotransporter"/>
    <property type="match status" value="1"/>
</dbReference>
<dbReference type="Proteomes" id="UP000038011">
    <property type="component" value="Unassembled WGS sequence"/>
</dbReference>
<dbReference type="STRING" id="1514904.SU32_10230"/>
<proteinExistence type="predicted"/>
<comment type="caution">
    <text evidence="2">The sequence shown here is derived from an EMBL/GenBank/DDBJ whole genome shotgun (WGS) entry which is preliminary data.</text>
</comment>